<feature type="region of interest" description="Disordered" evidence="1">
    <location>
        <begin position="37"/>
        <end position="62"/>
    </location>
</feature>
<feature type="compositionally biased region" description="Low complexity" evidence="1">
    <location>
        <begin position="204"/>
        <end position="214"/>
    </location>
</feature>
<feature type="compositionally biased region" description="Polar residues" evidence="1">
    <location>
        <begin position="41"/>
        <end position="57"/>
    </location>
</feature>
<accession>A0AAW0FFX4</accession>
<sequence length="252" mass="28448">MAPGRRKKEQHAEDALNNVYEESSLRSHHKRRKLHKIPLGRTQQEAPQHHFQSTSFHTPDGQWTGDFDQDMQDSVHHELGRLPVRSNCRDHILKIITERDAPPMDAVCRTCKSVKTTNPMQWRCHFCFGDPVYCSECIRRSHQNLPFHMVSRWDGNAFHRSSLSKAGVTLNLGHCGDLCPAYLHPNSLSASAPDVESDPMDVDPTSTPSISPEIPGHPCSNIDSFLDIDSDDEDSWRDPTTGGIPLRAKKPD</sequence>
<evidence type="ECO:0000313" key="2">
    <source>
        <dbReference type="EMBL" id="KAK7680633.1"/>
    </source>
</evidence>
<gene>
    <name evidence="2" type="ORF">QCA50_016415</name>
</gene>
<evidence type="ECO:0000256" key="1">
    <source>
        <dbReference type="SAM" id="MobiDB-lite"/>
    </source>
</evidence>
<comment type="caution">
    <text evidence="2">The sequence shown here is derived from an EMBL/GenBank/DDBJ whole genome shotgun (WGS) entry which is preliminary data.</text>
</comment>
<protein>
    <recommendedName>
        <fullName evidence="4">ZZ-type domain-containing protein</fullName>
    </recommendedName>
</protein>
<organism evidence="2 3">
    <name type="scientific">Cerrena zonata</name>
    <dbReference type="NCBI Taxonomy" id="2478898"/>
    <lineage>
        <taxon>Eukaryota</taxon>
        <taxon>Fungi</taxon>
        <taxon>Dikarya</taxon>
        <taxon>Basidiomycota</taxon>
        <taxon>Agaricomycotina</taxon>
        <taxon>Agaricomycetes</taxon>
        <taxon>Polyporales</taxon>
        <taxon>Cerrenaceae</taxon>
        <taxon>Cerrena</taxon>
    </lineage>
</organism>
<feature type="region of interest" description="Disordered" evidence="1">
    <location>
        <begin position="190"/>
        <end position="252"/>
    </location>
</feature>
<feature type="compositionally biased region" description="Acidic residues" evidence="1">
    <location>
        <begin position="226"/>
        <end position="235"/>
    </location>
</feature>
<dbReference type="EMBL" id="JASBNA010000048">
    <property type="protein sequence ID" value="KAK7680633.1"/>
    <property type="molecule type" value="Genomic_DNA"/>
</dbReference>
<dbReference type="AlphaFoldDB" id="A0AAW0FFX4"/>
<dbReference type="Proteomes" id="UP001385951">
    <property type="component" value="Unassembled WGS sequence"/>
</dbReference>
<evidence type="ECO:0008006" key="4">
    <source>
        <dbReference type="Google" id="ProtNLM"/>
    </source>
</evidence>
<evidence type="ECO:0000313" key="3">
    <source>
        <dbReference type="Proteomes" id="UP001385951"/>
    </source>
</evidence>
<keyword evidence="3" id="KW-1185">Reference proteome</keyword>
<name>A0AAW0FFX4_9APHY</name>
<proteinExistence type="predicted"/>
<reference evidence="2 3" key="1">
    <citation type="submission" date="2022-09" db="EMBL/GenBank/DDBJ databases">
        <authorList>
            <person name="Palmer J.M."/>
        </authorList>
    </citation>
    <scope>NUCLEOTIDE SEQUENCE [LARGE SCALE GENOMIC DNA]</scope>
    <source>
        <strain evidence="2 3">DSM 7382</strain>
    </source>
</reference>